<sequence length="63" mass="7359">MGKTFLARVEAPHSECTLIRKSGSELTGFPDSPCIVFFYDVREHYPFNIFMEEIDLIDRVFEN</sequence>
<keyword evidence="2" id="KW-1185">Reference proteome</keyword>
<organism evidence="1 2">
    <name type="scientific">Phlebotomus papatasi</name>
    <name type="common">Sandfly</name>
    <dbReference type="NCBI Taxonomy" id="29031"/>
    <lineage>
        <taxon>Eukaryota</taxon>
        <taxon>Metazoa</taxon>
        <taxon>Ecdysozoa</taxon>
        <taxon>Arthropoda</taxon>
        <taxon>Hexapoda</taxon>
        <taxon>Insecta</taxon>
        <taxon>Pterygota</taxon>
        <taxon>Neoptera</taxon>
        <taxon>Endopterygota</taxon>
        <taxon>Diptera</taxon>
        <taxon>Nematocera</taxon>
        <taxon>Psychodoidea</taxon>
        <taxon>Psychodidae</taxon>
        <taxon>Phlebotomus</taxon>
        <taxon>Phlebotomus</taxon>
    </lineage>
</organism>
<dbReference type="EnsemblMetazoa" id="PPAI003839-RA">
    <property type="protein sequence ID" value="PPAI003839-PA"/>
    <property type="gene ID" value="PPAI003839"/>
</dbReference>
<reference evidence="1" key="1">
    <citation type="submission" date="2022-08" db="UniProtKB">
        <authorList>
            <consortium name="EnsemblMetazoa"/>
        </authorList>
    </citation>
    <scope>IDENTIFICATION</scope>
    <source>
        <strain evidence="1">Israel</strain>
    </source>
</reference>
<accession>A0A1B0D8G6</accession>
<dbReference type="Proteomes" id="UP000092462">
    <property type="component" value="Unassembled WGS sequence"/>
</dbReference>
<dbReference type="EMBL" id="AJVK01027395">
    <property type="status" value="NOT_ANNOTATED_CDS"/>
    <property type="molecule type" value="Genomic_DNA"/>
</dbReference>
<evidence type="ECO:0000313" key="1">
    <source>
        <dbReference type="EnsemblMetazoa" id="PPAI003839-PA"/>
    </source>
</evidence>
<name>A0A1B0D8G6_PHLPP</name>
<dbReference type="AlphaFoldDB" id="A0A1B0D8G6"/>
<proteinExistence type="predicted"/>
<dbReference type="VEuPathDB" id="VectorBase:PPAI003839"/>
<evidence type="ECO:0000313" key="2">
    <source>
        <dbReference type="Proteomes" id="UP000092462"/>
    </source>
</evidence>
<protein>
    <submittedName>
        <fullName evidence="1">Uncharacterized protein</fullName>
    </submittedName>
</protein>